<dbReference type="Proteomes" id="UP000499080">
    <property type="component" value="Unassembled WGS sequence"/>
</dbReference>
<sequence>MTIDDDATCESKEAPHYRSMTKYAFLHALGSAEKSFQVEMNARIYTVGARYNDPQRPTEKGYSNFRAVVSGNFSALSKLNCNTEDSTSKKLGNTIINVISSYTFRSKFFWGKYREECPLNSDVVLGLDDTGRSLYRK</sequence>
<gene>
    <name evidence="1" type="ORF">AVEN_1633_1</name>
</gene>
<evidence type="ECO:0000313" key="1">
    <source>
        <dbReference type="EMBL" id="GBN37047.1"/>
    </source>
</evidence>
<dbReference type="EMBL" id="BGPR01008948">
    <property type="protein sequence ID" value="GBN37047.1"/>
    <property type="molecule type" value="Genomic_DNA"/>
</dbReference>
<proteinExistence type="predicted"/>
<reference evidence="1 2" key="1">
    <citation type="journal article" date="2019" name="Sci. Rep.">
        <title>Orb-weaving spider Araneus ventricosus genome elucidates the spidroin gene catalogue.</title>
        <authorList>
            <person name="Kono N."/>
            <person name="Nakamura H."/>
            <person name="Ohtoshi R."/>
            <person name="Moran D.A.P."/>
            <person name="Shinohara A."/>
            <person name="Yoshida Y."/>
            <person name="Fujiwara M."/>
            <person name="Mori M."/>
            <person name="Tomita M."/>
            <person name="Arakawa K."/>
        </authorList>
    </citation>
    <scope>NUCLEOTIDE SEQUENCE [LARGE SCALE GENOMIC DNA]</scope>
</reference>
<keyword evidence="2" id="KW-1185">Reference proteome</keyword>
<organism evidence="1 2">
    <name type="scientific">Araneus ventricosus</name>
    <name type="common">Orbweaver spider</name>
    <name type="synonym">Epeira ventricosa</name>
    <dbReference type="NCBI Taxonomy" id="182803"/>
    <lineage>
        <taxon>Eukaryota</taxon>
        <taxon>Metazoa</taxon>
        <taxon>Ecdysozoa</taxon>
        <taxon>Arthropoda</taxon>
        <taxon>Chelicerata</taxon>
        <taxon>Arachnida</taxon>
        <taxon>Araneae</taxon>
        <taxon>Araneomorphae</taxon>
        <taxon>Entelegynae</taxon>
        <taxon>Araneoidea</taxon>
        <taxon>Araneidae</taxon>
        <taxon>Araneus</taxon>
    </lineage>
</organism>
<accession>A0A4Y2NG15</accession>
<protein>
    <submittedName>
        <fullName evidence="1">Uncharacterized protein</fullName>
    </submittedName>
</protein>
<evidence type="ECO:0000313" key="2">
    <source>
        <dbReference type="Proteomes" id="UP000499080"/>
    </source>
</evidence>
<dbReference type="AlphaFoldDB" id="A0A4Y2NG15"/>
<comment type="caution">
    <text evidence="1">The sequence shown here is derived from an EMBL/GenBank/DDBJ whole genome shotgun (WGS) entry which is preliminary data.</text>
</comment>
<name>A0A4Y2NG15_ARAVE</name>